<dbReference type="GeneID" id="92377371"/>
<keyword evidence="1" id="KW-0812">Transmembrane</keyword>
<accession>A0A1G4IHC4</accession>
<organism evidence="2 3">
    <name type="scientific">Trypanosoma equiperdum</name>
    <dbReference type="NCBI Taxonomy" id="5694"/>
    <lineage>
        <taxon>Eukaryota</taxon>
        <taxon>Discoba</taxon>
        <taxon>Euglenozoa</taxon>
        <taxon>Kinetoplastea</taxon>
        <taxon>Metakinetoplastina</taxon>
        <taxon>Trypanosomatida</taxon>
        <taxon>Trypanosomatidae</taxon>
        <taxon>Trypanosoma</taxon>
    </lineage>
</organism>
<name>A0A1G4IHC4_TRYEQ</name>
<reference evidence="2" key="1">
    <citation type="submission" date="2016-09" db="EMBL/GenBank/DDBJ databases">
        <authorList>
            <person name="Hebert L."/>
            <person name="Moumen B."/>
        </authorList>
    </citation>
    <scope>NUCLEOTIDE SEQUENCE [LARGE SCALE GENOMIC DNA]</scope>
    <source>
        <strain evidence="2">OVI</strain>
    </source>
</reference>
<evidence type="ECO:0000313" key="2">
    <source>
        <dbReference type="EMBL" id="SCU71849.1"/>
    </source>
</evidence>
<proteinExistence type="predicted"/>
<keyword evidence="1" id="KW-1133">Transmembrane helix</keyword>
<keyword evidence="1" id="KW-0472">Membrane</keyword>
<dbReference type="EMBL" id="CZPT02001745">
    <property type="protein sequence ID" value="SCU71849.1"/>
    <property type="molecule type" value="Genomic_DNA"/>
</dbReference>
<evidence type="ECO:0000313" key="3">
    <source>
        <dbReference type="Proteomes" id="UP000195570"/>
    </source>
</evidence>
<dbReference type="RefSeq" id="XP_067082437.1">
    <property type="nucleotide sequence ID" value="XM_067226336.1"/>
</dbReference>
<evidence type="ECO:0000256" key="1">
    <source>
        <dbReference type="SAM" id="Phobius"/>
    </source>
</evidence>
<feature type="transmembrane region" description="Helical" evidence="1">
    <location>
        <begin position="34"/>
        <end position="57"/>
    </location>
</feature>
<dbReference type="AlphaFoldDB" id="A0A1G4IHC4"/>
<dbReference type="VEuPathDB" id="TriTrypDB:TEOVI_000343100"/>
<sequence>MVNLHELGGQQGCGGPQFTPVGVSLTPLLQYFSLLVHVVGKLPGFAAGFVTVWLVYIMFIGRDVLLNTCVPVAGFHITALLLLRELLTPWQEGIAGAAEVRRRVAAQRSFVRDVQLQWGAKLD</sequence>
<comment type="caution">
    <text evidence="2">The sequence shown here is derived from an EMBL/GenBank/DDBJ whole genome shotgun (WGS) entry which is preliminary data.</text>
</comment>
<gene>
    <name evidence="2" type="ORF">TEOVI_000343100</name>
</gene>
<dbReference type="Proteomes" id="UP000195570">
    <property type="component" value="Unassembled WGS sequence"/>
</dbReference>
<protein>
    <submittedName>
        <fullName evidence="2">Uncharacterized protein</fullName>
    </submittedName>
</protein>
<keyword evidence="3" id="KW-1185">Reference proteome</keyword>
<feature type="transmembrane region" description="Helical" evidence="1">
    <location>
        <begin position="64"/>
        <end position="83"/>
    </location>
</feature>